<keyword evidence="1" id="KW-0472">Membrane</keyword>
<reference evidence="2 3" key="1">
    <citation type="submission" date="2016-10" db="EMBL/GenBank/DDBJ databases">
        <authorList>
            <person name="de Groot N.N."/>
        </authorList>
    </citation>
    <scope>NUCLEOTIDE SEQUENCE [LARGE SCALE GENOMIC DNA]</scope>
    <source>
        <strain evidence="2 3">AR40</strain>
    </source>
</reference>
<keyword evidence="1" id="KW-0812">Transmembrane</keyword>
<evidence type="ECO:0000313" key="2">
    <source>
        <dbReference type="EMBL" id="SER24781.1"/>
    </source>
</evidence>
<proteinExistence type="predicted"/>
<feature type="transmembrane region" description="Helical" evidence="1">
    <location>
        <begin position="18"/>
        <end position="35"/>
    </location>
</feature>
<dbReference type="EMBL" id="FOGJ01000003">
    <property type="protein sequence ID" value="SER24781.1"/>
    <property type="molecule type" value="Genomic_DNA"/>
</dbReference>
<gene>
    <name evidence="2" type="ORF">SAMN04487884_103161</name>
</gene>
<dbReference type="AlphaFoldDB" id="A0A1H9MMK2"/>
<dbReference type="eggNOG" id="ENOG5032ZA3">
    <property type="taxonomic scope" value="Bacteria"/>
</dbReference>
<accession>A0A1H9MMK2</accession>
<evidence type="ECO:0000313" key="3">
    <source>
        <dbReference type="Proteomes" id="UP000182584"/>
    </source>
</evidence>
<name>A0A1H9MMK2_BUTFI</name>
<dbReference type="RefSeq" id="WP_022757175.1">
    <property type="nucleotide sequence ID" value="NZ_FOGJ01000003.1"/>
</dbReference>
<protein>
    <submittedName>
        <fullName evidence="2">Uncharacterized protein</fullName>
    </submittedName>
</protein>
<dbReference type="Proteomes" id="UP000182584">
    <property type="component" value="Unassembled WGS sequence"/>
</dbReference>
<dbReference type="OrthoDB" id="9815367at2"/>
<organism evidence="2 3">
    <name type="scientific">Butyrivibrio fibrisolvens</name>
    <dbReference type="NCBI Taxonomy" id="831"/>
    <lineage>
        <taxon>Bacteria</taxon>
        <taxon>Bacillati</taxon>
        <taxon>Bacillota</taxon>
        <taxon>Clostridia</taxon>
        <taxon>Lachnospirales</taxon>
        <taxon>Lachnospiraceae</taxon>
        <taxon>Butyrivibrio</taxon>
    </lineage>
</organism>
<sequence>MANRFENNSILPKLRSNIMYIVLCTVLITLFLYGINMFSENTLSYQEDSLVLALQKDIAQCYAIEGFYPPDLDYLKDHYGLVYDSDIFYIDYTAFGSNMYPDVTILNKSKKTATTIR</sequence>
<keyword evidence="1" id="KW-1133">Transmembrane helix</keyword>
<evidence type="ECO:0000256" key="1">
    <source>
        <dbReference type="SAM" id="Phobius"/>
    </source>
</evidence>